<feature type="transmembrane region" description="Helical" evidence="1">
    <location>
        <begin position="35"/>
        <end position="56"/>
    </location>
</feature>
<evidence type="ECO:0000256" key="1">
    <source>
        <dbReference type="SAM" id="Phobius"/>
    </source>
</evidence>
<keyword evidence="1" id="KW-0472">Membrane</keyword>
<name>A0AAE0GPF6_9CHLO</name>
<comment type="caution">
    <text evidence="2">The sequence shown here is derived from an EMBL/GenBank/DDBJ whole genome shotgun (WGS) entry which is preliminary data.</text>
</comment>
<accession>A0AAE0GPF6</accession>
<evidence type="ECO:0000313" key="3">
    <source>
        <dbReference type="Proteomes" id="UP001190700"/>
    </source>
</evidence>
<keyword evidence="1" id="KW-1133">Transmembrane helix</keyword>
<protein>
    <submittedName>
        <fullName evidence="2">Uncharacterized protein</fullName>
    </submittedName>
</protein>
<keyword evidence="1" id="KW-0812">Transmembrane</keyword>
<dbReference type="AlphaFoldDB" id="A0AAE0GPF6"/>
<proteinExistence type="predicted"/>
<organism evidence="2 3">
    <name type="scientific">Cymbomonas tetramitiformis</name>
    <dbReference type="NCBI Taxonomy" id="36881"/>
    <lineage>
        <taxon>Eukaryota</taxon>
        <taxon>Viridiplantae</taxon>
        <taxon>Chlorophyta</taxon>
        <taxon>Pyramimonadophyceae</taxon>
        <taxon>Pyramimonadales</taxon>
        <taxon>Pyramimonadaceae</taxon>
        <taxon>Cymbomonas</taxon>
    </lineage>
</organism>
<sequence length="90" mass="9395">MVTEAHGAFADELVDDKWVGRGGEALKFAGGDGGRWFQCVIVFLLVVDTVFIGGLADCMAEGELVLDDGEKIGGGSAAVQSVQCNKFTVV</sequence>
<reference evidence="2 3" key="1">
    <citation type="journal article" date="2015" name="Genome Biol. Evol.">
        <title>Comparative Genomics of a Bacterivorous Green Alga Reveals Evolutionary Causalities and Consequences of Phago-Mixotrophic Mode of Nutrition.</title>
        <authorList>
            <person name="Burns J.A."/>
            <person name="Paasch A."/>
            <person name="Narechania A."/>
            <person name="Kim E."/>
        </authorList>
    </citation>
    <scope>NUCLEOTIDE SEQUENCE [LARGE SCALE GENOMIC DNA]</scope>
    <source>
        <strain evidence="2 3">PLY_AMNH</strain>
    </source>
</reference>
<evidence type="ECO:0000313" key="2">
    <source>
        <dbReference type="EMBL" id="KAK3281924.1"/>
    </source>
</evidence>
<gene>
    <name evidence="2" type="ORF">CYMTET_10313</name>
</gene>
<dbReference type="EMBL" id="LGRX02003641">
    <property type="protein sequence ID" value="KAK3281924.1"/>
    <property type="molecule type" value="Genomic_DNA"/>
</dbReference>
<dbReference type="Proteomes" id="UP001190700">
    <property type="component" value="Unassembled WGS sequence"/>
</dbReference>
<keyword evidence="3" id="KW-1185">Reference proteome</keyword>